<dbReference type="GO" id="GO:0009279">
    <property type="term" value="C:cell outer membrane"/>
    <property type="evidence" value="ECO:0007669"/>
    <property type="project" value="UniProtKB-SubCell"/>
</dbReference>
<dbReference type="EMBL" id="REFV01000012">
    <property type="protein sequence ID" value="RMB57119.1"/>
    <property type="molecule type" value="Genomic_DNA"/>
</dbReference>
<evidence type="ECO:0000256" key="5">
    <source>
        <dbReference type="ARBA" id="ARBA00022692"/>
    </source>
</evidence>
<dbReference type="OrthoDB" id="9811587at2"/>
<comment type="caution">
    <text evidence="9">The sequence shown here is derived from an EMBL/GenBank/DDBJ whole genome shotgun (WGS) entry which is preliminary data.</text>
</comment>
<dbReference type="InterPro" id="IPR051906">
    <property type="entry name" value="TolC-like"/>
</dbReference>
<evidence type="ECO:0000313" key="9">
    <source>
        <dbReference type="EMBL" id="RMB57119.1"/>
    </source>
</evidence>
<keyword evidence="6" id="KW-0472">Membrane</keyword>
<sequence>MKYRILIGLVLFGSTHIFAQSKTYTLEDCLKIAFKNNLDLEAAQLTYETASVNYKQNRNALLPSINGDYNLGISRGRSIDPFTNDFVNEELTFSNARLGLDAVVFNGFRLLNSLKQSKLNRAASEMETAEAKQNLAINVTLAFLQVLNARDVVSLTATRLESTNEQVKRLETLFAEETGNPAEFRDLQGQISNDEAALILARNNLKTATLNLNQLLNTSEKIEASQLDILINFQPYEASVQEVFASAQENFPTFKARSLRVQAAQKGVAVARAQYIPEINVFANLGTNYSSAARLFTESGTAIQETGDFVNLDNQTIPVLTNQTSFTAEEITYRDQFDNNLNSVMGVAVSVPIFNGFRAKNNIALEKIKKQEAQVALERTEIEIKQAIEQSYNTMQAAYDRYNVLEKQVAAYAESFRINEIRFENGVSTSVEYIASKNNLENAQVSLATAKYEYELQVRILNYYQTAGVAI</sequence>
<dbReference type="Gene3D" id="1.20.1600.10">
    <property type="entry name" value="Outer membrane efflux proteins (OEP)"/>
    <property type="match status" value="1"/>
</dbReference>
<reference evidence="9 10" key="1">
    <citation type="submission" date="2018-10" db="EMBL/GenBank/DDBJ databases">
        <title>Dokdonia luteus sp. nov., isolated from sea water.</title>
        <authorList>
            <person name="Zhou L.Y."/>
            <person name="Du Z.J."/>
        </authorList>
    </citation>
    <scope>NUCLEOTIDE SEQUENCE [LARGE SCALE GENOMIC DNA]</scope>
    <source>
        <strain evidence="9 10">SH27</strain>
    </source>
</reference>
<keyword evidence="8" id="KW-0732">Signal</keyword>
<evidence type="ECO:0000256" key="2">
    <source>
        <dbReference type="ARBA" id="ARBA00007613"/>
    </source>
</evidence>
<dbReference type="Proteomes" id="UP000281985">
    <property type="component" value="Unassembled WGS sequence"/>
</dbReference>
<protein>
    <submittedName>
        <fullName evidence="9">TolC family protein</fullName>
    </submittedName>
</protein>
<dbReference type="GO" id="GO:1990281">
    <property type="term" value="C:efflux pump complex"/>
    <property type="evidence" value="ECO:0007669"/>
    <property type="project" value="TreeGrafter"/>
</dbReference>
<dbReference type="SUPFAM" id="SSF56954">
    <property type="entry name" value="Outer membrane efflux proteins (OEP)"/>
    <property type="match status" value="1"/>
</dbReference>
<dbReference type="PANTHER" id="PTHR30026:SF20">
    <property type="entry name" value="OUTER MEMBRANE PROTEIN TOLC"/>
    <property type="match status" value="1"/>
</dbReference>
<name>A0A3M0G7W4_9FLAO</name>
<dbReference type="GO" id="GO:0015288">
    <property type="term" value="F:porin activity"/>
    <property type="evidence" value="ECO:0007669"/>
    <property type="project" value="TreeGrafter"/>
</dbReference>
<dbReference type="PANTHER" id="PTHR30026">
    <property type="entry name" value="OUTER MEMBRANE PROTEIN TOLC"/>
    <property type="match status" value="1"/>
</dbReference>
<evidence type="ECO:0000313" key="10">
    <source>
        <dbReference type="Proteomes" id="UP000281985"/>
    </source>
</evidence>
<comment type="similarity">
    <text evidence="2">Belongs to the outer membrane factor (OMF) (TC 1.B.17) family.</text>
</comment>
<evidence type="ECO:0000256" key="8">
    <source>
        <dbReference type="SAM" id="SignalP"/>
    </source>
</evidence>
<evidence type="ECO:0000256" key="6">
    <source>
        <dbReference type="ARBA" id="ARBA00023136"/>
    </source>
</evidence>
<gene>
    <name evidence="9" type="ORF">EAX61_12170</name>
</gene>
<dbReference type="Pfam" id="PF02321">
    <property type="entry name" value="OEP"/>
    <property type="match status" value="2"/>
</dbReference>
<keyword evidence="10" id="KW-1185">Reference proteome</keyword>
<dbReference type="AlphaFoldDB" id="A0A3M0G7W4"/>
<keyword evidence="3" id="KW-0813">Transport</keyword>
<keyword evidence="5" id="KW-0812">Transmembrane</keyword>
<proteinExistence type="inferred from homology"/>
<evidence type="ECO:0000256" key="3">
    <source>
        <dbReference type="ARBA" id="ARBA00022448"/>
    </source>
</evidence>
<keyword evidence="4" id="KW-1134">Transmembrane beta strand</keyword>
<comment type="subcellular location">
    <subcellularLocation>
        <location evidence="1">Cell outer membrane</location>
    </subcellularLocation>
</comment>
<evidence type="ECO:0000256" key="1">
    <source>
        <dbReference type="ARBA" id="ARBA00004442"/>
    </source>
</evidence>
<accession>A0A3M0G7W4</accession>
<dbReference type="RefSeq" id="WP_121917975.1">
    <property type="nucleotide sequence ID" value="NZ_REFV01000012.1"/>
</dbReference>
<feature type="signal peptide" evidence="8">
    <location>
        <begin position="1"/>
        <end position="19"/>
    </location>
</feature>
<evidence type="ECO:0000256" key="7">
    <source>
        <dbReference type="ARBA" id="ARBA00023237"/>
    </source>
</evidence>
<evidence type="ECO:0000256" key="4">
    <source>
        <dbReference type="ARBA" id="ARBA00022452"/>
    </source>
</evidence>
<keyword evidence="7" id="KW-0998">Cell outer membrane</keyword>
<organism evidence="9 10">
    <name type="scientific">Dokdonia sinensis</name>
    <dbReference type="NCBI Taxonomy" id="2479847"/>
    <lineage>
        <taxon>Bacteria</taxon>
        <taxon>Pseudomonadati</taxon>
        <taxon>Bacteroidota</taxon>
        <taxon>Flavobacteriia</taxon>
        <taxon>Flavobacteriales</taxon>
        <taxon>Flavobacteriaceae</taxon>
        <taxon>Dokdonia</taxon>
    </lineage>
</organism>
<dbReference type="InterPro" id="IPR003423">
    <property type="entry name" value="OMP_efflux"/>
</dbReference>
<feature type="chain" id="PRO_5017959206" evidence="8">
    <location>
        <begin position="20"/>
        <end position="471"/>
    </location>
</feature>
<dbReference type="GO" id="GO:0015562">
    <property type="term" value="F:efflux transmembrane transporter activity"/>
    <property type="evidence" value="ECO:0007669"/>
    <property type="project" value="InterPro"/>
</dbReference>